<sequence length="401" mass="46318">MESSVSGRFNNLLAVHLDVSKLITEGTSVSDVKYNPNKKMKFCTEETSPVIGKLIGKDISKVLNSGFYLSGYNSVEELLDSQLNSIIELHKNGHCCKREMIKVVEVIETSLCEKYFNIQDVTKTVLKNIVNLPLNFLWRLTKLEVLNLDQVIHRFGCSRNGTERLLNDIYKLIFKLIEDINAEEILKDIFITLIKIFYDLKDVEGKFYATKNISKNVLNGIIERILKRLDEGKEKPEESITDEKFVNVYDLLSEYSNLYNSSLEQFGSQQLMHILSFEPKLSLNLAIQRQSQWRSTNFNKILSSIFLAMKFLTSLVPYDSPEILKAQISQSIYIPKGCQLDYREYQKIAKCRLDDLKENVTSNAQSKNIENEKALFCLHLATRKYINYNLTPFQRKTIILD</sequence>
<dbReference type="GO" id="GO:0043240">
    <property type="term" value="C:Fanconi anaemia nuclear complex"/>
    <property type="evidence" value="ECO:0007669"/>
    <property type="project" value="InterPro"/>
</dbReference>
<keyword evidence="3" id="KW-1185">Reference proteome</keyword>
<evidence type="ECO:0000259" key="1">
    <source>
        <dbReference type="Pfam" id="PF15865"/>
    </source>
</evidence>
<gene>
    <name evidence="2" type="ORF">Anas_10848</name>
</gene>
<dbReference type="OrthoDB" id="6348874at2759"/>
<dbReference type="GO" id="GO:0036297">
    <property type="term" value="P:interstrand cross-link repair"/>
    <property type="evidence" value="ECO:0007669"/>
    <property type="project" value="InterPro"/>
</dbReference>
<protein>
    <recommendedName>
        <fullName evidence="1">Fanconi anaemia group A protein N-terminal domain-containing protein</fullName>
    </recommendedName>
</protein>
<dbReference type="PANTHER" id="PTHR12047:SF2">
    <property type="entry name" value="FANCONI ANEMIA GROUP A PROTEIN"/>
    <property type="match status" value="1"/>
</dbReference>
<feature type="domain" description="Fanconi anaemia group A protein N-terminal" evidence="1">
    <location>
        <begin position="134"/>
        <end position="306"/>
    </location>
</feature>
<organism evidence="2 3">
    <name type="scientific">Armadillidium nasatum</name>
    <dbReference type="NCBI Taxonomy" id="96803"/>
    <lineage>
        <taxon>Eukaryota</taxon>
        <taxon>Metazoa</taxon>
        <taxon>Ecdysozoa</taxon>
        <taxon>Arthropoda</taxon>
        <taxon>Crustacea</taxon>
        <taxon>Multicrustacea</taxon>
        <taxon>Malacostraca</taxon>
        <taxon>Eumalacostraca</taxon>
        <taxon>Peracarida</taxon>
        <taxon>Isopoda</taxon>
        <taxon>Oniscidea</taxon>
        <taxon>Crinocheta</taxon>
        <taxon>Armadillidiidae</taxon>
        <taxon>Armadillidium</taxon>
    </lineage>
</organism>
<dbReference type="Pfam" id="PF15865">
    <property type="entry name" value="Fanconi_A_N"/>
    <property type="match status" value="1"/>
</dbReference>
<dbReference type="Proteomes" id="UP000326759">
    <property type="component" value="Unassembled WGS sequence"/>
</dbReference>
<dbReference type="InterPro" id="IPR031729">
    <property type="entry name" value="Fanconi_A_N"/>
</dbReference>
<proteinExistence type="predicted"/>
<reference evidence="2 3" key="1">
    <citation type="journal article" date="2019" name="PLoS Biol.">
        <title>Sex chromosomes control vertical transmission of feminizing Wolbachia symbionts in an isopod.</title>
        <authorList>
            <person name="Becking T."/>
            <person name="Chebbi M.A."/>
            <person name="Giraud I."/>
            <person name="Moumen B."/>
            <person name="Laverre T."/>
            <person name="Caubet Y."/>
            <person name="Peccoud J."/>
            <person name="Gilbert C."/>
            <person name="Cordaux R."/>
        </authorList>
    </citation>
    <scope>NUCLEOTIDE SEQUENCE [LARGE SCALE GENOMIC DNA]</scope>
    <source>
        <strain evidence="2">ANa2</strain>
        <tissue evidence="2">Whole body excluding digestive tract and cuticle</tissue>
    </source>
</reference>
<dbReference type="EMBL" id="SEYY01004891">
    <property type="protein sequence ID" value="KAB7503567.1"/>
    <property type="molecule type" value="Genomic_DNA"/>
</dbReference>
<name>A0A5N5TBD7_9CRUS</name>
<accession>A0A5N5TBD7</accession>
<evidence type="ECO:0000313" key="2">
    <source>
        <dbReference type="EMBL" id="KAB7503567.1"/>
    </source>
</evidence>
<dbReference type="PANTHER" id="PTHR12047">
    <property type="entry name" value="FANCONI ANEMIA GROUP A PROTEIN"/>
    <property type="match status" value="1"/>
</dbReference>
<dbReference type="AlphaFoldDB" id="A0A5N5TBD7"/>
<dbReference type="InterPro" id="IPR003516">
    <property type="entry name" value="FANCA"/>
</dbReference>
<comment type="caution">
    <text evidence="2">The sequence shown here is derived from an EMBL/GenBank/DDBJ whole genome shotgun (WGS) entry which is preliminary data.</text>
</comment>
<evidence type="ECO:0000313" key="3">
    <source>
        <dbReference type="Proteomes" id="UP000326759"/>
    </source>
</evidence>